<dbReference type="InterPro" id="IPR043128">
    <property type="entry name" value="Rev_trsase/Diguanyl_cyclase"/>
</dbReference>
<feature type="compositionally biased region" description="Basic and acidic residues" evidence="1">
    <location>
        <begin position="95"/>
        <end position="105"/>
    </location>
</feature>
<feature type="region of interest" description="Disordered" evidence="1">
    <location>
        <begin position="579"/>
        <end position="602"/>
    </location>
</feature>
<dbReference type="Gene3D" id="3.30.420.10">
    <property type="entry name" value="Ribonuclease H-like superfamily/Ribonuclease H"/>
    <property type="match status" value="1"/>
</dbReference>
<dbReference type="Gene3D" id="3.10.10.10">
    <property type="entry name" value="HIV Type 1 Reverse Transcriptase, subunit A, domain 1"/>
    <property type="match status" value="1"/>
</dbReference>
<dbReference type="Pfam" id="PF03564">
    <property type="entry name" value="DUF1759"/>
    <property type="match status" value="1"/>
</dbReference>
<dbReference type="InterPro" id="IPR008042">
    <property type="entry name" value="Retrotrans_Pao"/>
</dbReference>
<dbReference type="Pfam" id="PF18701">
    <property type="entry name" value="DUF5641"/>
    <property type="match status" value="1"/>
</dbReference>
<feature type="region of interest" description="Disordered" evidence="1">
    <location>
        <begin position="1013"/>
        <end position="1059"/>
    </location>
</feature>
<dbReference type="GO" id="GO:0003676">
    <property type="term" value="F:nucleic acid binding"/>
    <property type="evidence" value="ECO:0007669"/>
    <property type="project" value="InterPro"/>
</dbReference>
<dbReference type="GO" id="GO:0015074">
    <property type="term" value="P:DNA integration"/>
    <property type="evidence" value="ECO:0007669"/>
    <property type="project" value="InterPro"/>
</dbReference>
<evidence type="ECO:0000259" key="2">
    <source>
        <dbReference type="PROSITE" id="PS50994"/>
    </source>
</evidence>
<keyword evidence="4" id="KW-1185">Reference proteome</keyword>
<evidence type="ECO:0000256" key="1">
    <source>
        <dbReference type="SAM" id="MobiDB-lite"/>
    </source>
</evidence>
<dbReference type="Pfam" id="PF00078">
    <property type="entry name" value="RVT_1"/>
    <property type="match status" value="1"/>
</dbReference>
<dbReference type="SUPFAM" id="SSF56672">
    <property type="entry name" value="DNA/RNA polymerases"/>
    <property type="match status" value="1"/>
</dbReference>
<accession>A0A0V1FUK9</accession>
<dbReference type="InterPro" id="IPR001584">
    <property type="entry name" value="Integrase_cat-core"/>
</dbReference>
<dbReference type="GO" id="GO:0042575">
    <property type="term" value="C:DNA polymerase complex"/>
    <property type="evidence" value="ECO:0007669"/>
    <property type="project" value="UniProtKB-ARBA"/>
</dbReference>
<dbReference type="InterPro" id="IPR012337">
    <property type="entry name" value="RNaseH-like_sf"/>
</dbReference>
<dbReference type="InterPro" id="IPR000477">
    <property type="entry name" value="RT_dom"/>
</dbReference>
<dbReference type="Pfam" id="PF05380">
    <property type="entry name" value="Peptidase_A17"/>
    <property type="match status" value="1"/>
</dbReference>
<dbReference type="InterPro" id="IPR043502">
    <property type="entry name" value="DNA/RNA_pol_sf"/>
</dbReference>
<gene>
    <name evidence="3" type="primary">pol</name>
    <name evidence="3" type="ORF">T4D_1444</name>
</gene>
<feature type="compositionally biased region" description="Basic residues" evidence="1">
    <location>
        <begin position="110"/>
        <end position="120"/>
    </location>
</feature>
<reference evidence="3 4" key="1">
    <citation type="submission" date="2015-01" db="EMBL/GenBank/DDBJ databases">
        <title>Evolution of Trichinella species and genotypes.</title>
        <authorList>
            <person name="Korhonen P.K."/>
            <person name="Edoardo P."/>
            <person name="Giuseppe L.R."/>
            <person name="Gasser R.B."/>
        </authorList>
    </citation>
    <scope>NUCLEOTIDE SEQUENCE [LARGE SCALE GENOMIC DNA]</scope>
    <source>
        <strain evidence="3">ISS470</strain>
    </source>
</reference>
<comment type="caution">
    <text evidence="3">The sequence shown here is derived from an EMBL/GenBank/DDBJ whole genome shotgun (WGS) entry which is preliminary data.</text>
</comment>
<evidence type="ECO:0000313" key="3">
    <source>
        <dbReference type="EMBL" id="KRY89535.1"/>
    </source>
</evidence>
<dbReference type="Pfam" id="PF17921">
    <property type="entry name" value="Integrase_H2C2"/>
    <property type="match status" value="1"/>
</dbReference>
<dbReference type="OrthoDB" id="8019190at2759"/>
<evidence type="ECO:0000313" key="4">
    <source>
        <dbReference type="Proteomes" id="UP000054995"/>
    </source>
</evidence>
<dbReference type="Gene3D" id="3.30.70.270">
    <property type="match status" value="2"/>
</dbReference>
<proteinExistence type="predicted"/>
<feature type="region of interest" description="Disordered" evidence="1">
    <location>
        <begin position="95"/>
        <end position="132"/>
    </location>
</feature>
<dbReference type="InterPro" id="IPR041588">
    <property type="entry name" value="Integrase_H2C2"/>
</dbReference>
<protein>
    <submittedName>
        <fullName evidence="3">Retrovirus-related Pol polyprotein from transposon</fullName>
    </submittedName>
</protein>
<sequence length="2100" mass="235933">MKIGGSTVVVGDRRVGIGEKGVFVCSNSQLVRSGSLDKLRSTSSQRTIRRTRQFNTRVKVNPLLFTDSVYALKEESGDRAQILEQLIEDLEERFRSLNRQPHDRSQTPSPRRRNSSRTRQRTPSISGKRTTPGKRTRCLFFVQKRRYGMSFLVDTRSEVSVLPSGTTLRNQLRTSDIPHLTAANETRIDVIGSREFTVDLGLTRSMRWKFIVARISRPILRADFLWHFGLLVDMTTSDSTQYPDARTTHLFKTATAPAGPTRTGSKGIRHSTGPGYYPTFQQQLGVITIAHGPKKTTEYWRPCGDYRRLNSVTMPDRYPIPNINDYVTQLSGRTIFSKVDLIRAYQQILVAQEDIPKTAITTPFGLYEYLRIPFGLEHHPFFVVLKSIKSLAEKVEAIHKFPQPTTMHELRQLLGCVNFYRRFIPRAATLLTPLERLTSSHGTHKKLKLPEDAVKAFVEMKEALANATLLSQLKEGAALSLVADASDYAADLSPRASVGSPCGENSPPHLVSSWHPRQPAHVNNSRRWIDALPQALLGILSSVKEDLRHAPAELVHTAKKQAVETSPRHIRTAGRSHIMTSSGRGLGRDHQSDSSQHFGATSQVGRKPRLWILFEEMKTETVKRRQQIEQRRLRGVIRQVMEQLETGSSEVTVLSAMDAQYAEAHRAQVALEDALPDGESLEAALDEWSELCKEVLTTRTKADTFLKEKDTGEAADVKPAPTEKLSPQSSLGKLQPVPLPKFDGDILQFKAFWDHFEVSVDRREDLGAITKLLHLRSCLTGAALKAVEGITVCAENYPEVVRTLHDRFHRVPEVVESHVSSVLGLRECSEDGTAELTRLHDELNRHFLELRALGKDVDTKLSGFHALLPMIKRKLPPDTLEAWRAFVQDMTDEQITSVAFLSFLLKQTRIKGLVRRRSPRKLEQKSTKGERFTTATVQVEPVGKCLMCSGIHPVEKCPRFVNLSVPERWQCVRKRGLCFGCLQKGHRKGNCQQNPVGTGQHPLLALENFHSHRTPWTAPSRGARSAAQPDAAAKEKAPESASAPDSEPEEGTSNRVATGLSPVGVHCSATIRTSGVLLPVVRAMASGENGRKRTVNCLLDSGFERSLIRTDIANELGLQGTPSSMTVRGVHGLSATVADSRHVRFLLGPMHEKVTDSESMKLELTALCIPSICDDLVASPTPWPSEIDLPPAAALASPPSPTPIHVLIGFDMYYRVLGRGLRISGEDGPIALETIFGWILCGPKAHCPAGRQETTLVSTATADRPAETTEELISLMRKFWEIDSIGVTQETAVDPNEETMEKFAEAAQLPENHEVALRRLRALRRRLDKSVDTAREYAAVIQTYLDNGWAEQVEEIGGPPGRTWYLPHHAVYQQDQSKTKCRVVFDGSATFRGTSLNQAQALWLLGIDWDDCLPADIDVMWRRWKEELDQLPTIRVPRALLSRPGSNSSVLSYTSSVTLRKRLTSRVAPVKKLTLPRLELMAALLAARLKSYVEKELGIRIERHVCWSDSSIVLSWIQGDPRRWKPFVSNCVQEILRLTEPHQWRHCPTSDNPADKLSRGCALDRLREDRLWWNGPAWLKDSAEQWPSMNIALSPEEAQVTSPERRKIVALCASPQEASLFVIMDPSRYGTMERLIRVTAYCFRFVANVRTRPGERKIETQLSLLELQDAEKRWVRAIQARAFPVLKIASGPVPVRIGDPLAALCPFVDTEGLLRVGGRLSRTALPWCHRHPLLLPHDGRVVELIVRQAHESELHAGLNQTLAALRRRFWVVRGRQAVKRCIRACITCRKLDARPFCPMMSDLPPERATPSFPFNRMGLDFAGPLHVKDEQQPAQKVYICLFTCMVTRAVHLELVMDMTSISFLAAFRRFIALRGRQSVIQSDNFRTFKQADSFLRTLLHGRSAEKIREELARRQIDWRYSIDRAPWCGGCWERMVRSVKNALRKVLGKSLLRSWELHTILCELEARINDGPLTLFSQDANDCAPLTPAHFLIGRELASLPTPAASTPAPTNTSGLRRRWRHQQLLMNHLWKRWVEEYLVTLTSRGKWNKIGRQPEKGDLVLLVEDGVPRNRWKLGVITDPLMGSDGMTRSVKCGPPGSC</sequence>
<dbReference type="PANTHER" id="PTHR47331">
    <property type="entry name" value="PHD-TYPE DOMAIN-CONTAINING PROTEIN"/>
    <property type="match status" value="1"/>
</dbReference>
<dbReference type="PANTHER" id="PTHR47331:SF1">
    <property type="entry name" value="GAG-LIKE PROTEIN"/>
    <property type="match status" value="1"/>
</dbReference>
<dbReference type="EMBL" id="JYDT01000030">
    <property type="protein sequence ID" value="KRY89535.1"/>
    <property type="molecule type" value="Genomic_DNA"/>
</dbReference>
<dbReference type="InterPro" id="IPR036397">
    <property type="entry name" value="RNaseH_sf"/>
</dbReference>
<organism evidence="3 4">
    <name type="scientific">Trichinella pseudospiralis</name>
    <name type="common">Parasitic roundworm</name>
    <dbReference type="NCBI Taxonomy" id="6337"/>
    <lineage>
        <taxon>Eukaryota</taxon>
        <taxon>Metazoa</taxon>
        <taxon>Ecdysozoa</taxon>
        <taxon>Nematoda</taxon>
        <taxon>Enoplea</taxon>
        <taxon>Dorylaimia</taxon>
        <taxon>Trichinellida</taxon>
        <taxon>Trichinellidae</taxon>
        <taxon>Trichinella</taxon>
    </lineage>
</organism>
<feature type="compositionally biased region" description="Polar residues" evidence="1">
    <location>
        <begin position="593"/>
        <end position="602"/>
    </location>
</feature>
<dbReference type="CDD" id="cd01647">
    <property type="entry name" value="RT_LTR"/>
    <property type="match status" value="1"/>
</dbReference>
<dbReference type="Proteomes" id="UP000054995">
    <property type="component" value="Unassembled WGS sequence"/>
</dbReference>
<feature type="region of interest" description="Disordered" evidence="1">
    <location>
        <begin position="710"/>
        <end position="731"/>
    </location>
</feature>
<dbReference type="InterPro" id="IPR005312">
    <property type="entry name" value="DUF1759"/>
</dbReference>
<feature type="domain" description="Integrase catalytic" evidence="2">
    <location>
        <begin position="1809"/>
        <end position="1996"/>
    </location>
</feature>
<dbReference type="PROSITE" id="PS50994">
    <property type="entry name" value="INTEGRASE"/>
    <property type="match status" value="1"/>
</dbReference>
<dbReference type="Gene3D" id="1.10.340.70">
    <property type="match status" value="1"/>
</dbReference>
<dbReference type="InterPro" id="IPR040676">
    <property type="entry name" value="DUF5641"/>
</dbReference>
<dbReference type="SUPFAM" id="SSF53098">
    <property type="entry name" value="Ribonuclease H-like"/>
    <property type="match status" value="1"/>
</dbReference>
<name>A0A0V1FUK9_TRIPS</name>